<proteinExistence type="inferred from homology"/>
<feature type="transmembrane region" description="Helical" evidence="8">
    <location>
        <begin position="205"/>
        <end position="221"/>
    </location>
</feature>
<evidence type="ECO:0000256" key="7">
    <source>
        <dbReference type="ARBA" id="ARBA00023136"/>
    </source>
</evidence>
<dbReference type="InterPro" id="IPR011606">
    <property type="entry name" value="Brnchd-chn_aa_trnsp_permease"/>
</dbReference>
<dbReference type="PANTHER" id="PTHR34979:SF1">
    <property type="entry name" value="INNER MEMBRANE PROTEIN YGAZ"/>
    <property type="match status" value="1"/>
</dbReference>
<evidence type="ECO:0000256" key="4">
    <source>
        <dbReference type="ARBA" id="ARBA00022475"/>
    </source>
</evidence>
<dbReference type="PANTHER" id="PTHR34979">
    <property type="entry name" value="INNER MEMBRANE PROTEIN YGAZ"/>
    <property type="match status" value="1"/>
</dbReference>
<evidence type="ECO:0000256" key="2">
    <source>
        <dbReference type="ARBA" id="ARBA00010735"/>
    </source>
</evidence>
<accession>A0A402AYU3</accession>
<keyword evidence="10" id="KW-1185">Reference proteome</keyword>
<keyword evidence="5 8" id="KW-0812">Transmembrane</keyword>
<sequence length="245" mass="26138">MPERSTATLTPLATPEPAVSFDSQGFFAGARAIIPIALGDAVYGLVFGVLAGQVHLSVLEVLLMSGLVFAGSSQLIVLSLWTLPLPVAAIILTTLIVNARSILMGAAISPWFLRLSPFKAYATLFFLTDENWALTMSKFDAGQNNAAFLLGSGLMLYLFWTTSTVIGRTVGNMIVQDPARWGLDFAFTAVFLALLVPLWKGKSYLVPWLVAAGVAVLAAHFLPGKWYILLGGLAGSIVGVLRHAD</sequence>
<evidence type="ECO:0000256" key="6">
    <source>
        <dbReference type="ARBA" id="ARBA00022989"/>
    </source>
</evidence>
<comment type="caution">
    <text evidence="9">The sequence shown here is derived from an EMBL/GenBank/DDBJ whole genome shotgun (WGS) entry which is preliminary data.</text>
</comment>
<feature type="transmembrane region" description="Helical" evidence="8">
    <location>
        <begin position="146"/>
        <end position="167"/>
    </location>
</feature>
<feature type="transmembrane region" description="Helical" evidence="8">
    <location>
        <begin position="227"/>
        <end position="244"/>
    </location>
</feature>
<comment type="subcellular location">
    <subcellularLocation>
        <location evidence="1">Cell membrane</location>
        <topology evidence="1">Multi-pass membrane protein</topology>
    </subcellularLocation>
</comment>
<keyword evidence="3" id="KW-0813">Transport</keyword>
<dbReference type="AlphaFoldDB" id="A0A402AYU3"/>
<feature type="transmembrane region" description="Helical" evidence="8">
    <location>
        <begin position="32"/>
        <end position="51"/>
    </location>
</feature>
<evidence type="ECO:0000256" key="1">
    <source>
        <dbReference type="ARBA" id="ARBA00004651"/>
    </source>
</evidence>
<dbReference type="Proteomes" id="UP000287188">
    <property type="component" value="Unassembled WGS sequence"/>
</dbReference>
<name>A0A402AYU3_9CHLR</name>
<evidence type="ECO:0000256" key="5">
    <source>
        <dbReference type="ARBA" id="ARBA00022692"/>
    </source>
</evidence>
<evidence type="ECO:0000313" key="9">
    <source>
        <dbReference type="EMBL" id="GCE24272.1"/>
    </source>
</evidence>
<dbReference type="GO" id="GO:1903785">
    <property type="term" value="P:L-valine transmembrane transport"/>
    <property type="evidence" value="ECO:0007669"/>
    <property type="project" value="TreeGrafter"/>
</dbReference>
<dbReference type="GO" id="GO:0005886">
    <property type="term" value="C:plasma membrane"/>
    <property type="evidence" value="ECO:0007669"/>
    <property type="project" value="UniProtKB-SubCell"/>
</dbReference>
<organism evidence="9 10">
    <name type="scientific">Dictyobacter kobayashii</name>
    <dbReference type="NCBI Taxonomy" id="2014872"/>
    <lineage>
        <taxon>Bacteria</taxon>
        <taxon>Bacillati</taxon>
        <taxon>Chloroflexota</taxon>
        <taxon>Ktedonobacteria</taxon>
        <taxon>Ktedonobacterales</taxon>
        <taxon>Dictyobacteraceae</taxon>
        <taxon>Dictyobacter</taxon>
    </lineage>
</organism>
<keyword evidence="4" id="KW-1003">Cell membrane</keyword>
<dbReference type="RefSeq" id="WP_126557519.1">
    <property type="nucleotide sequence ID" value="NZ_BIFS01000002.1"/>
</dbReference>
<comment type="similarity">
    <text evidence="2">Belongs to the AzlC family.</text>
</comment>
<evidence type="ECO:0000256" key="3">
    <source>
        <dbReference type="ARBA" id="ARBA00022448"/>
    </source>
</evidence>
<keyword evidence="6 8" id="KW-1133">Transmembrane helix</keyword>
<dbReference type="OrthoDB" id="3177005at2"/>
<evidence type="ECO:0000313" key="10">
    <source>
        <dbReference type="Proteomes" id="UP000287188"/>
    </source>
</evidence>
<reference evidence="10" key="1">
    <citation type="submission" date="2018-12" db="EMBL/GenBank/DDBJ databases">
        <title>Tengunoibacter tsumagoiensis gen. nov., sp. nov., Dictyobacter kobayashii sp. nov., D. alpinus sp. nov., and D. joshuensis sp. nov. and description of Dictyobacteraceae fam. nov. within the order Ktedonobacterales isolated from Tengu-no-mugimeshi.</title>
        <authorList>
            <person name="Wang C.M."/>
            <person name="Zheng Y."/>
            <person name="Sakai Y."/>
            <person name="Toyoda A."/>
            <person name="Minakuchi Y."/>
            <person name="Abe K."/>
            <person name="Yokota A."/>
            <person name="Yabe S."/>
        </authorList>
    </citation>
    <scope>NUCLEOTIDE SEQUENCE [LARGE SCALE GENOMIC DNA]</scope>
    <source>
        <strain evidence="10">Uno11</strain>
    </source>
</reference>
<keyword evidence="7 8" id="KW-0472">Membrane</keyword>
<dbReference type="EMBL" id="BIFS01000002">
    <property type="protein sequence ID" value="GCE24272.1"/>
    <property type="molecule type" value="Genomic_DNA"/>
</dbReference>
<protein>
    <submittedName>
        <fullName evidence="9">Branched-chain amino acid ABC transporter permease</fullName>
    </submittedName>
</protein>
<dbReference type="Pfam" id="PF03591">
    <property type="entry name" value="AzlC"/>
    <property type="match status" value="1"/>
</dbReference>
<evidence type="ECO:0000256" key="8">
    <source>
        <dbReference type="SAM" id="Phobius"/>
    </source>
</evidence>
<gene>
    <name evidence="9" type="ORF">KDK_80720</name>
</gene>
<feature type="transmembrane region" description="Helical" evidence="8">
    <location>
        <begin position="179"/>
        <end position="198"/>
    </location>
</feature>